<dbReference type="Pfam" id="PF14432">
    <property type="entry name" value="DYW_deaminase"/>
    <property type="match status" value="1"/>
</dbReference>
<name>A0A0L9VJ53_PHAAN</name>
<evidence type="ECO:0000256" key="1">
    <source>
        <dbReference type="ARBA" id="ARBA00006643"/>
    </source>
</evidence>
<gene>
    <name evidence="3" type="ORF">LR48_Vigan10g089000</name>
</gene>
<dbReference type="STRING" id="3914.A0A0L9VJ53"/>
<dbReference type="AlphaFoldDB" id="A0A0L9VJ53"/>
<evidence type="ECO:0000313" key="4">
    <source>
        <dbReference type="Proteomes" id="UP000053144"/>
    </source>
</evidence>
<protein>
    <recommendedName>
        <fullName evidence="2">DYW domain-containing protein</fullName>
    </recommendedName>
</protein>
<dbReference type="Gramene" id="KOM54998">
    <property type="protein sequence ID" value="KOM54998"/>
    <property type="gene ID" value="LR48_Vigan10g089000"/>
</dbReference>
<evidence type="ECO:0000259" key="2">
    <source>
        <dbReference type="Pfam" id="PF14432"/>
    </source>
</evidence>
<proteinExistence type="inferred from homology"/>
<dbReference type="GO" id="GO:0008270">
    <property type="term" value="F:zinc ion binding"/>
    <property type="evidence" value="ECO:0007669"/>
    <property type="project" value="InterPro"/>
</dbReference>
<dbReference type="Proteomes" id="UP000053144">
    <property type="component" value="Chromosome 10"/>
</dbReference>
<dbReference type="OMA" id="CHTAIEF"/>
<evidence type="ECO:0000313" key="3">
    <source>
        <dbReference type="EMBL" id="KOM54998.1"/>
    </source>
</evidence>
<accession>A0A0L9VJ53</accession>
<dbReference type="EMBL" id="CM003380">
    <property type="protein sequence ID" value="KOM54998.1"/>
    <property type="molecule type" value="Genomic_DNA"/>
</dbReference>
<organism evidence="3 4">
    <name type="scientific">Phaseolus angularis</name>
    <name type="common">Azuki bean</name>
    <name type="synonym">Vigna angularis</name>
    <dbReference type="NCBI Taxonomy" id="3914"/>
    <lineage>
        <taxon>Eukaryota</taxon>
        <taxon>Viridiplantae</taxon>
        <taxon>Streptophyta</taxon>
        <taxon>Embryophyta</taxon>
        <taxon>Tracheophyta</taxon>
        <taxon>Spermatophyta</taxon>
        <taxon>Magnoliopsida</taxon>
        <taxon>eudicotyledons</taxon>
        <taxon>Gunneridae</taxon>
        <taxon>Pentapetalae</taxon>
        <taxon>rosids</taxon>
        <taxon>fabids</taxon>
        <taxon>Fabales</taxon>
        <taxon>Fabaceae</taxon>
        <taxon>Papilionoideae</taxon>
        <taxon>50 kb inversion clade</taxon>
        <taxon>NPAAA clade</taxon>
        <taxon>indigoferoid/millettioid clade</taxon>
        <taxon>Phaseoleae</taxon>
        <taxon>Vigna</taxon>
    </lineage>
</organism>
<comment type="similarity">
    <text evidence="1">Belongs to the PPR family. PCMP-H subfamily.</text>
</comment>
<feature type="domain" description="DYW" evidence="2">
    <location>
        <begin position="25"/>
        <end position="96"/>
    </location>
</feature>
<dbReference type="InterPro" id="IPR032867">
    <property type="entry name" value="DYW_dom"/>
</dbReference>
<sequence>MDNRGIVKKPSKSWIEIKRKVKEEGYVPDTNFMLHDVEEEQKEQHLVYHSEKLVVAFGILSTPPGTPIKVFKNLRTCVDYHIGIKYISKIVQRKIIEKF</sequence>
<reference evidence="4" key="1">
    <citation type="journal article" date="2015" name="Proc. Natl. Acad. Sci. U.S.A.">
        <title>Genome sequencing of adzuki bean (Vigna angularis) provides insight into high starch and low fat accumulation and domestication.</title>
        <authorList>
            <person name="Yang K."/>
            <person name="Tian Z."/>
            <person name="Chen C."/>
            <person name="Luo L."/>
            <person name="Zhao B."/>
            <person name="Wang Z."/>
            <person name="Yu L."/>
            <person name="Li Y."/>
            <person name="Sun Y."/>
            <person name="Li W."/>
            <person name="Chen Y."/>
            <person name="Li Y."/>
            <person name="Zhang Y."/>
            <person name="Ai D."/>
            <person name="Zhao J."/>
            <person name="Shang C."/>
            <person name="Ma Y."/>
            <person name="Wu B."/>
            <person name="Wang M."/>
            <person name="Gao L."/>
            <person name="Sun D."/>
            <person name="Zhang P."/>
            <person name="Guo F."/>
            <person name="Wang W."/>
            <person name="Li Y."/>
            <person name="Wang J."/>
            <person name="Varshney R.K."/>
            <person name="Wang J."/>
            <person name="Ling H.Q."/>
            <person name="Wan P."/>
        </authorList>
    </citation>
    <scope>NUCLEOTIDE SEQUENCE</scope>
    <source>
        <strain evidence="4">cv. Jingnong 6</strain>
    </source>
</reference>